<keyword evidence="5 11" id="KW-0812">Transmembrane</keyword>
<dbReference type="Pfam" id="PF00593">
    <property type="entry name" value="TonB_dep_Rec_b-barrel"/>
    <property type="match status" value="1"/>
</dbReference>
<gene>
    <name evidence="15" type="ORF">SAMN06295912_10515</name>
</gene>
<name>A0A239DRB5_9SPHN</name>
<evidence type="ECO:0000256" key="5">
    <source>
        <dbReference type="ARBA" id="ARBA00022692"/>
    </source>
</evidence>
<keyword evidence="6" id="KW-0408">Iron</keyword>
<dbReference type="Gene3D" id="3.55.50.30">
    <property type="match status" value="1"/>
</dbReference>
<evidence type="ECO:0000313" key="15">
    <source>
        <dbReference type="EMBL" id="SNS35175.1"/>
    </source>
</evidence>
<evidence type="ECO:0000256" key="3">
    <source>
        <dbReference type="ARBA" id="ARBA00022452"/>
    </source>
</evidence>
<dbReference type="GO" id="GO:0009279">
    <property type="term" value="C:cell outer membrane"/>
    <property type="evidence" value="ECO:0007669"/>
    <property type="project" value="UniProtKB-SubCell"/>
</dbReference>
<feature type="signal peptide" evidence="13">
    <location>
        <begin position="1"/>
        <end position="28"/>
    </location>
</feature>
<dbReference type="SUPFAM" id="SSF56935">
    <property type="entry name" value="Porins"/>
    <property type="match status" value="1"/>
</dbReference>
<dbReference type="AlphaFoldDB" id="A0A239DRB5"/>
<comment type="similarity">
    <text evidence="11 12">Belongs to the TonB-dependent receptor family.</text>
</comment>
<evidence type="ECO:0000256" key="7">
    <source>
        <dbReference type="ARBA" id="ARBA00023065"/>
    </source>
</evidence>
<keyword evidence="4" id="KW-0410">Iron transport</keyword>
<dbReference type="EMBL" id="FZOS01000005">
    <property type="protein sequence ID" value="SNS35175.1"/>
    <property type="molecule type" value="Genomic_DNA"/>
</dbReference>
<dbReference type="Proteomes" id="UP000198281">
    <property type="component" value="Unassembled WGS sequence"/>
</dbReference>
<evidence type="ECO:0000256" key="4">
    <source>
        <dbReference type="ARBA" id="ARBA00022496"/>
    </source>
</evidence>
<dbReference type="Pfam" id="PF07715">
    <property type="entry name" value="Plug"/>
    <property type="match status" value="1"/>
</dbReference>
<dbReference type="CDD" id="cd01347">
    <property type="entry name" value="ligand_gated_channel"/>
    <property type="match status" value="1"/>
</dbReference>
<dbReference type="PANTHER" id="PTHR32552">
    <property type="entry name" value="FERRICHROME IRON RECEPTOR-RELATED"/>
    <property type="match status" value="1"/>
</dbReference>
<keyword evidence="16" id="KW-1185">Reference proteome</keyword>
<keyword evidence="7" id="KW-0406">Ion transport</keyword>
<keyword evidence="9 11" id="KW-0472">Membrane</keyword>
<evidence type="ECO:0000256" key="13">
    <source>
        <dbReference type="SAM" id="SignalP"/>
    </source>
</evidence>
<keyword evidence="8 12" id="KW-0798">TonB box</keyword>
<evidence type="ECO:0000256" key="12">
    <source>
        <dbReference type="RuleBase" id="RU003357"/>
    </source>
</evidence>
<reference evidence="16" key="1">
    <citation type="submission" date="2017-06" db="EMBL/GenBank/DDBJ databases">
        <authorList>
            <person name="Varghese N."/>
            <person name="Submissions S."/>
        </authorList>
    </citation>
    <scope>NUCLEOTIDE SEQUENCE [LARGE SCALE GENOMIC DNA]</scope>
    <source>
        <strain evidence="16">LNB2</strain>
    </source>
</reference>
<evidence type="ECO:0000259" key="14">
    <source>
        <dbReference type="SMART" id="SM00965"/>
    </source>
</evidence>
<dbReference type="GO" id="GO:0006826">
    <property type="term" value="P:iron ion transport"/>
    <property type="evidence" value="ECO:0007669"/>
    <property type="project" value="UniProtKB-KW"/>
</dbReference>
<keyword evidence="13" id="KW-0732">Signal</keyword>
<dbReference type="InterPro" id="IPR036942">
    <property type="entry name" value="Beta-barrel_TonB_sf"/>
</dbReference>
<dbReference type="InterPro" id="IPR039426">
    <property type="entry name" value="TonB-dep_rcpt-like"/>
</dbReference>
<dbReference type="InterPro" id="IPR012910">
    <property type="entry name" value="Plug_dom"/>
</dbReference>
<dbReference type="InterPro" id="IPR011662">
    <property type="entry name" value="Secretin/TonB_short_N"/>
</dbReference>
<accession>A0A239DRB5</accession>
<evidence type="ECO:0000256" key="2">
    <source>
        <dbReference type="ARBA" id="ARBA00022448"/>
    </source>
</evidence>
<feature type="chain" id="PRO_5012286003" evidence="13">
    <location>
        <begin position="29"/>
        <end position="849"/>
    </location>
</feature>
<sequence length="849" mass="92780">MIDKPAFCRTFLACSASLLALAPLPAAAQRAPVAIHISAKPLAAALNELAQSTRTNILFSPDAVKGLRATAVRGVLTPEKAARQLVLGTSLEVVRDDVGALIIRKRAEPGRARGEAAARTPGVTAAVAAPVRIASADARLTDLGVSVDGAQGTSVAAPIDDTGLAEIVVTAQKRAESLQDTPISIAALGAADIERAGVNEISDLRSQVPTLQITPHPNSGVSTRIFMRGVGNNDDQITQDPSVAVYVDGVYVARTQGMASEVAELERVEVLRGPQGSLYGRNATGGAINFITREPDLDDLRIKQTFTVGNYDHFRTRTNVNLPLADTIAVELGYMHTERDGFVDNLGTGVERFGDQRRDAYRAGVLWQPSDDFNIRYTYDRSEISDTPIFMAQVPLFPGKGQRPSEGSPFVNNLKRNDVVAQGHNLTATWDVADSLTLKSITGYRKLDNQTYQNYHSGVLGPFALLDSSSLIHQDQFSQEFQAVGDAFDDRLRYVLGAYYFDEDADGFDVSRQPARRSASERTVTIGNRAYAVYGQATFTPSWLDERLHLTGGLRWSRDERKASLQETLIPASGIPAVGPTTPASKAFENFSPTIVAAFDVTEDVNIYAKMVRGYKSGGFNTRASTLERFAEGFGPETLTSYELGFKSTLLDKRLRLNIAAFMSDYKDIQVNLRSDPLNVGITDVLNAGKAKVKGVELDITVRPVDPLTISFSYAYLNGDYKEVIDATGTDRSEFFRFINMAPNTITAKLDYQFPATGIGQPGIYVDYYYQDRITTSTSDPRYQAPSYGLLDLRFTLSDIPIGFGSWRLSAFGRNLTDKEYYIAHFNSGVPSAFFGQPRTYGLELTFEY</sequence>
<proteinExistence type="inferred from homology"/>
<dbReference type="PROSITE" id="PS52016">
    <property type="entry name" value="TONB_DEPENDENT_REC_3"/>
    <property type="match status" value="1"/>
</dbReference>
<evidence type="ECO:0000256" key="8">
    <source>
        <dbReference type="ARBA" id="ARBA00023077"/>
    </source>
</evidence>
<evidence type="ECO:0000313" key="16">
    <source>
        <dbReference type="Proteomes" id="UP000198281"/>
    </source>
</evidence>
<dbReference type="RefSeq" id="WP_089218753.1">
    <property type="nucleotide sequence ID" value="NZ_FZOS01000005.1"/>
</dbReference>
<organism evidence="15 16">
    <name type="scientific">Edaphosphingomonas laterariae</name>
    <dbReference type="NCBI Taxonomy" id="861865"/>
    <lineage>
        <taxon>Bacteria</taxon>
        <taxon>Pseudomonadati</taxon>
        <taxon>Pseudomonadota</taxon>
        <taxon>Alphaproteobacteria</taxon>
        <taxon>Sphingomonadales</taxon>
        <taxon>Rhizorhabdaceae</taxon>
        <taxon>Edaphosphingomonas</taxon>
    </lineage>
</organism>
<keyword evidence="2 11" id="KW-0813">Transport</keyword>
<dbReference type="SMART" id="SM00965">
    <property type="entry name" value="STN"/>
    <property type="match status" value="1"/>
</dbReference>
<dbReference type="PANTHER" id="PTHR32552:SF81">
    <property type="entry name" value="TONB-DEPENDENT OUTER MEMBRANE RECEPTOR"/>
    <property type="match status" value="1"/>
</dbReference>
<dbReference type="InterPro" id="IPR000531">
    <property type="entry name" value="Beta-barrel_TonB"/>
</dbReference>
<protein>
    <submittedName>
        <fullName evidence="15">Iron complex outermembrane recepter protein</fullName>
    </submittedName>
</protein>
<keyword evidence="3 11" id="KW-1134">Transmembrane beta strand</keyword>
<evidence type="ECO:0000256" key="6">
    <source>
        <dbReference type="ARBA" id="ARBA00023004"/>
    </source>
</evidence>
<evidence type="ECO:0000256" key="10">
    <source>
        <dbReference type="ARBA" id="ARBA00023237"/>
    </source>
</evidence>
<evidence type="ECO:0000256" key="9">
    <source>
        <dbReference type="ARBA" id="ARBA00023136"/>
    </source>
</evidence>
<feature type="domain" description="Secretin/TonB short N-terminal" evidence="14">
    <location>
        <begin position="55"/>
        <end position="106"/>
    </location>
</feature>
<comment type="subcellular location">
    <subcellularLocation>
        <location evidence="1 11">Cell outer membrane</location>
        <topology evidence="1 11">Multi-pass membrane protein</topology>
    </subcellularLocation>
</comment>
<evidence type="ECO:0000256" key="11">
    <source>
        <dbReference type="PROSITE-ProRule" id="PRU01360"/>
    </source>
</evidence>
<dbReference type="Gene3D" id="2.40.170.20">
    <property type="entry name" value="TonB-dependent receptor, beta-barrel domain"/>
    <property type="match status" value="1"/>
</dbReference>
<evidence type="ECO:0000256" key="1">
    <source>
        <dbReference type="ARBA" id="ARBA00004571"/>
    </source>
</evidence>
<keyword evidence="10 11" id="KW-0998">Cell outer membrane</keyword>